<protein>
    <submittedName>
        <fullName evidence="1">Uncharacterized protein</fullName>
    </submittedName>
</protein>
<gene>
    <name evidence="1" type="ORF">QIT00_16380</name>
</gene>
<dbReference type="EMBL" id="JASCIS010000014">
    <property type="protein sequence ID" value="MDI3420119.1"/>
    <property type="molecule type" value="Genomic_DNA"/>
</dbReference>
<accession>A0ABT6SX06</accession>
<keyword evidence="2" id="KW-1185">Reference proteome</keyword>
<name>A0ABT6SX06_9ACTN</name>
<evidence type="ECO:0000313" key="2">
    <source>
        <dbReference type="Proteomes" id="UP001237105"/>
    </source>
</evidence>
<proteinExistence type="predicted"/>
<evidence type="ECO:0000313" key="1">
    <source>
        <dbReference type="EMBL" id="MDI3420119.1"/>
    </source>
</evidence>
<sequence length="195" mass="21548">MTDHAYAPVPELNLLHAFSDPLADSFSQGFELDEFGAVGGIDTWSSDPEFLDRFRSFGLANGSGSLYALWRVDDRADLAELPVVAFGDEGGVHLVASTLRDLLRLLACDRYVYVFPDGISFSDPEEDAAEGAGSGEVHELYVAWLKREFGLDPAVDPDRVVLAAEERYGRRFVSWMDRYVKGFAEEHAERSGYGG</sequence>
<reference evidence="1 2" key="1">
    <citation type="submission" date="2023-05" db="EMBL/GenBank/DDBJ databases">
        <title>Draft genome sequence of Streptomyces sp. B-S-A12 isolated from a cave soil in Thailand.</title>
        <authorList>
            <person name="Chamroensaksri N."/>
            <person name="Muangham S."/>
        </authorList>
    </citation>
    <scope>NUCLEOTIDE SEQUENCE [LARGE SCALE GENOMIC DNA]</scope>
    <source>
        <strain evidence="1 2">B-S-A12</strain>
    </source>
</reference>
<organism evidence="1 2">
    <name type="scientific">Streptomyces luteolus</name>
    <dbReference type="NCBI Taxonomy" id="3043615"/>
    <lineage>
        <taxon>Bacteria</taxon>
        <taxon>Bacillati</taxon>
        <taxon>Actinomycetota</taxon>
        <taxon>Actinomycetes</taxon>
        <taxon>Kitasatosporales</taxon>
        <taxon>Streptomycetaceae</taxon>
        <taxon>Streptomyces</taxon>
    </lineage>
</organism>
<dbReference type="RefSeq" id="WP_282536002.1">
    <property type="nucleotide sequence ID" value="NZ_JASCIS010000014.1"/>
</dbReference>
<comment type="caution">
    <text evidence="1">The sequence shown here is derived from an EMBL/GenBank/DDBJ whole genome shotgun (WGS) entry which is preliminary data.</text>
</comment>
<dbReference type="Proteomes" id="UP001237105">
    <property type="component" value="Unassembled WGS sequence"/>
</dbReference>